<evidence type="ECO:0000313" key="2">
    <source>
        <dbReference type="EMBL" id="CAF4290204.1"/>
    </source>
</evidence>
<name>A0A8S2TN46_9BILA</name>
<dbReference type="Proteomes" id="UP000681720">
    <property type="component" value="Unassembled WGS sequence"/>
</dbReference>
<dbReference type="EMBL" id="CAJOBJ010034115">
    <property type="protein sequence ID" value="CAF4290204.1"/>
    <property type="molecule type" value="Genomic_DNA"/>
</dbReference>
<protein>
    <submittedName>
        <fullName evidence="2">Uncharacterized protein</fullName>
    </submittedName>
</protein>
<gene>
    <name evidence="1" type="ORF">BYL167_LOCUS22274</name>
    <name evidence="2" type="ORF">GIL414_LOCUS25373</name>
</gene>
<reference evidence="2" key="1">
    <citation type="submission" date="2021-02" db="EMBL/GenBank/DDBJ databases">
        <authorList>
            <person name="Nowell W R."/>
        </authorList>
    </citation>
    <scope>NUCLEOTIDE SEQUENCE</scope>
</reference>
<feature type="non-terminal residue" evidence="2">
    <location>
        <position position="93"/>
    </location>
</feature>
<proteinExistence type="predicted"/>
<evidence type="ECO:0000313" key="1">
    <source>
        <dbReference type="EMBL" id="CAF4167983.1"/>
    </source>
</evidence>
<sequence>MNNDICHEISKIKSDNFFNLIEEMTSEIEVEILQAQGINNVLSLLRSQDLFHMFQIDCEELQDLRNRACLRLNNGEYMIRPAIKENLDYCINI</sequence>
<comment type="caution">
    <text evidence="2">The sequence shown here is derived from an EMBL/GenBank/DDBJ whole genome shotgun (WGS) entry which is preliminary data.</text>
</comment>
<dbReference type="AlphaFoldDB" id="A0A8S2TN46"/>
<dbReference type="EMBL" id="CAJOBH010012214">
    <property type="protein sequence ID" value="CAF4167983.1"/>
    <property type="molecule type" value="Genomic_DNA"/>
</dbReference>
<accession>A0A8S2TN46</accession>
<dbReference type="Proteomes" id="UP000681967">
    <property type="component" value="Unassembled WGS sequence"/>
</dbReference>
<evidence type="ECO:0000313" key="3">
    <source>
        <dbReference type="Proteomes" id="UP000681720"/>
    </source>
</evidence>
<organism evidence="2 3">
    <name type="scientific">Rotaria magnacalcarata</name>
    <dbReference type="NCBI Taxonomy" id="392030"/>
    <lineage>
        <taxon>Eukaryota</taxon>
        <taxon>Metazoa</taxon>
        <taxon>Spiralia</taxon>
        <taxon>Gnathifera</taxon>
        <taxon>Rotifera</taxon>
        <taxon>Eurotatoria</taxon>
        <taxon>Bdelloidea</taxon>
        <taxon>Philodinida</taxon>
        <taxon>Philodinidae</taxon>
        <taxon>Rotaria</taxon>
    </lineage>
</organism>